<evidence type="ECO:0000256" key="1">
    <source>
        <dbReference type="ARBA" id="ARBA00010062"/>
    </source>
</evidence>
<dbReference type="InterPro" id="IPR051010">
    <property type="entry name" value="BCAA_transport"/>
</dbReference>
<dbReference type="EMBL" id="JAAIJR010000063">
    <property type="protein sequence ID" value="NEX21646.1"/>
    <property type="molecule type" value="Genomic_DNA"/>
</dbReference>
<reference evidence="4 5" key="2">
    <citation type="submission" date="2020-02" db="EMBL/GenBank/DDBJ databases">
        <title>Genome sequences of Thiorhodococcus mannitoliphagus and Thiorhodococcus minor, purple sulfur photosynthetic bacteria in the gammaproteobacterial family, Chromatiaceae.</title>
        <authorList>
            <person name="Aviles F.A."/>
            <person name="Meyer T.E."/>
            <person name="Kyndt J.A."/>
        </authorList>
    </citation>
    <scope>NUCLEOTIDE SEQUENCE [LARGE SCALE GENOMIC DNA]</scope>
    <source>
        <strain evidence="4 5">DSM 18266</strain>
    </source>
</reference>
<sequence length="383" mass="41200">MAPLVATSIQAADPQTPVLVGLDAEFGHRTSTSAQAIQQGMEIAIAEINAAGGVLGGRPLELVTRDNGSVTARGVDDLRELAALPDMVAVFGGKFSPIYVESLPVAHELGIPLMDPWGAADIITEHDYRPSYTFRLSLKDSSAAPVMLTFAKKHYGAERVGVLLPNTAWGRGNQKAIADSAAGVGVELVGEQWYNWGNPSFLRHYLELSHRGAQALLLVGNEPEGALLVKELAGLPESERLPVVSHWGVTGGDFVKLAGDALREVRLAVVQTYSFIGRSDPIAERVLSALREGYGVAGPEFVKSPVGVAHAYDLTHLLARAVERAGSTDRAAIRDALEHLGPYQGLVRDYERPFTPERHDALSPEDVFMADYREDDQLIPVGD</sequence>
<dbReference type="PANTHER" id="PTHR30483:SF6">
    <property type="entry name" value="PERIPLASMIC BINDING PROTEIN OF ABC TRANSPORTER FOR NATURAL AMINO ACIDS"/>
    <property type="match status" value="1"/>
</dbReference>
<protein>
    <submittedName>
        <fullName evidence="4">ABC transporter substrate-binding protein</fullName>
    </submittedName>
</protein>
<keyword evidence="5" id="KW-1185">Reference proteome</keyword>
<feature type="domain" description="Leucine-binding protein" evidence="3">
    <location>
        <begin position="31"/>
        <end position="349"/>
    </location>
</feature>
<dbReference type="InterPro" id="IPR028082">
    <property type="entry name" value="Peripla_BP_I"/>
</dbReference>
<evidence type="ECO:0000259" key="3">
    <source>
        <dbReference type="Pfam" id="PF13458"/>
    </source>
</evidence>
<reference evidence="5" key="1">
    <citation type="journal article" date="2020" name="Microbiol. Resour. Announc.">
        <title>Draft Genome Sequences of Thiorhodococcus mannitoliphagus and Thiorhodococcus minor, Purple Sulfur Photosynthetic Bacteria in the Gammaproteobacterial Family Chromatiaceae.</title>
        <authorList>
            <person name="Aviles F.A."/>
            <person name="Meyer T.E."/>
            <person name="Kyndt J.A."/>
        </authorList>
    </citation>
    <scope>NUCLEOTIDE SEQUENCE [LARGE SCALE GENOMIC DNA]</scope>
    <source>
        <strain evidence="5">DSM 18266</strain>
    </source>
</reference>
<gene>
    <name evidence="4" type="ORF">G3480_15230</name>
</gene>
<keyword evidence="2" id="KW-0732">Signal</keyword>
<accession>A0A6P1DY46</accession>
<dbReference type="InterPro" id="IPR028081">
    <property type="entry name" value="Leu-bd"/>
</dbReference>
<organism evidence="4 5">
    <name type="scientific">Thiorhodococcus mannitoliphagus</name>
    <dbReference type="NCBI Taxonomy" id="329406"/>
    <lineage>
        <taxon>Bacteria</taxon>
        <taxon>Pseudomonadati</taxon>
        <taxon>Pseudomonadota</taxon>
        <taxon>Gammaproteobacteria</taxon>
        <taxon>Chromatiales</taxon>
        <taxon>Chromatiaceae</taxon>
        <taxon>Thiorhodococcus</taxon>
    </lineage>
</organism>
<dbReference type="AlphaFoldDB" id="A0A6P1DY46"/>
<evidence type="ECO:0000256" key="2">
    <source>
        <dbReference type="ARBA" id="ARBA00022729"/>
    </source>
</evidence>
<evidence type="ECO:0000313" key="4">
    <source>
        <dbReference type="EMBL" id="NEX21646.1"/>
    </source>
</evidence>
<dbReference type="Pfam" id="PF13458">
    <property type="entry name" value="Peripla_BP_6"/>
    <property type="match status" value="1"/>
</dbReference>
<dbReference type="Proteomes" id="UP000471640">
    <property type="component" value="Unassembled WGS sequence"/>
</dbReference>
<dbReference type="CDD" id="cd19979">
    <property type="entry name" value="PBP1_ABC_ligand_binding-like"/>
    <property type="match status" value="1"/>
</dbReference>
<comment type="caution">
    <text evidence="4">The sequence shown here is derived from an EMBL/GenBank/DDBJ whole genome shotgun (WGS) entry which is preliminary data.</text>
</comment>
<name>A0A6P1DY46_9GAMM</name>
<dbReference type="SUPFAM" id="SSF53822">
    <property type="entry name" value="Periplasmic binding protein-like I"/>
    <property type="match status" value="1"/>
</dbReference>
<evidence type="ECO:0000313" key="5">
    <source>
        <dbReference type="Proteomes" id="UP000471640"/>
    </source>
</evidence>
<dbReference type="PANTHER" id="PTHR30483">
    <property type="entry name" value="LEUCINE-SPECIFIC-BINDING PROTEIN"/>
    <property type="match status" value="1"/>
</dbReference>
<comment type="similarity">
    <text evidence="1">Belongs to the leucine-binding protein family.</text>
</comment>
<dbReference type="Gene3D" id="3.40.50.2300">
    <property type="match status" value="2"/>
</dbReference>
<proteinExistence type="inferred from homology"/>